<dbReference type="GO" id="GO:0045820">
    <property type="term" value="P:negative regulation of glycolytic process"/>
    <property type="evidence" value="ECO:0007669"/>
    <property type="project" value="TreeGrafter"/>
</dbReference>
<dbReference type="InterPro" id="IPR001345">
    <property type="entry name" value="PG/BPGM_mutase_AS"/>
</dbReference>
<dbReference type="GO" id="GO:0043456">
    <property type="term" value="P:regulation of pentose-phosphate shunt"/>
    <property type="evidence" value="ECO:0007669"/>
    <property type="project" value="TreeGrafter"/>
</dbReference>
<dbReference type="CDD" id="cd07067">
    <property type="entry name" value="HP_PGM_like"/>
    <property type="match status" value="1"/>
</dbReference>
<dbReference type="GO" id="GO:0005829">
    <property type="term" value="C:cytosol"/>
    <property type="evidence" value="ECO:0007669"/>
    <property type="project" value="TreeGrafter"/>
</dbReference>
<dbReference type="Proteomes" id="UP000580517">
    <property type="component" value="Unassembled WGS sequence"/>
</dbReference>
<protein>
    <submittedName>
        <fullName evidence="4">Histidine phosphatase family protein</fullName>
    </submittedName>
</protein>
<dbReference type="PROSITE" id="PS00175">
    <property type="entry name" value="PG_MUTASE"/>
    <property type="match status" value="1"/>
</dbReference>
<dbReference type="PANTHER" id="PTHR46517">
    <property type="entry name" value="FRUCTOSE-2,6-BISPHOSPHATASE TIGAR"/>
    <property type="match status" value="1"/>
</dbReference>
<feature type="binding site" evidence="3">
    <location>
        <begin position="9"/>
        <end position="16"/>
    </location>
    <ligand>
        <name>substrate</name>
    </ligand>
</feature>
<dbReference type="AlphaFoldDB" id="A0A853FEU2"/>
<dbReference type="InterPro" id="IPR013078">
    <property type="entry name" value="His_Pase_superF_clade-1"/>
</dbReference>
<evidence type="ECO:0000313" key="4">
    <source>
        <dbReference type="EMBL" id="NYT38573.1"/>
    </source>
</evidence>
<keyword evidence="5" id="KW-1185">Reference proteome</keyword>
<feature type="binding site" evidence="3">
    <location>
        <begin position="87"/>
        <end position="90"/>
    </location>
    <ligand>
        <name>substrate</name>
    </ligand>
</feature>
<evidence type="ECO:0000313" key="5">
    <source>
        <dbReference type="Proteomes" id="UP000580517"/>
    </source>
</evidence>
<keyword evidence="1" id="KW-0378">Hydrolase</keyword>
<dbReference type="Gene3D" id="3.40.50.1240">
    <property type="entry name" value="Phosphoglycerate mutase-like"/>
    <property type="match status" value="1"/>
</dbReference>
<dbReference type="InterPro" id="IPR029033">
    <property type="entry name" value="His_PPase_superfam"/>
</dbReference>
<evidence type="ECO:0000256" key="3">
    <source>
        <dbReference type="PIRSR" id="PIRSR613078-2"/>
    </source>
</evidence>
<evidence type="ECO:0000256" key="1">
    <source>
        <dbReference type="ARBA" id="ARBA00022801"/>
    </source>
</evidence>
<dbReference type="EMBL" id="JACCEW010000006">
    <property type="protein sequence ID" value="NYT38573.1"/>
    <property type="molecule type" value="Genomic_DNA"/>
</dbReference>
<organism evidence="4 5">
    <name type="scientific">Allopusillimonas soli</name>
    <dbReference type="NCBI Taxonomy" id="659016"/>
    <lineage>
        <taxon>Bacteria</taxon>
        <taxon>Pseudomonadati</taxon>
        <taxon>Pseudomonadota</taxon>
        <taxon>Betaproteobacteria</taxon>
        <taxon>Burkholderiales</taxon>
        <taxon>Alcaligenaceae</taxon>
        <taxon>Allopusillimonas</taxon>
    </lineage>
</organism>
<reference evidence="4 5" key="1">
    <citation type="submission" date="2020-07" db="EMBL/GenBank/DDBJ databases">
        <title>Taxonomic revisions and descriptions of new bacterial species based on genomic comparisons in the high-G+C-content subgroup of the family Alcaligenaceae.</title>
        <authorList>
            <person name="Szabo A."/>
            <person name="Felfoldi T."/>
        </authorList>
    </citation>
    <scope>NUCLEOTIDE SEQUENCE [LARGE SCALE GENOMIC DNA]</scope>
    <source>
        <strain evidence="4 5">DSM 25264</strain>
    </source>
</reference>
<gene>
    <name evidence="4" type="ORF">H0A68_16950</name>
</gene>
<dbReference type="SMART" id="SM00855">
    <property type="entry name" value="PGAM"/>
    <property type="match status" value="1"/>
</dbReference>
<dbReference type="InterPro" id="IPR051695">
    <property type="entry name" value="Phosphoglycerate_Mutase"/>
</dbReference>
<evidence type="ECO:0000256" key="2">
    <source>
        <dbReference type="PIRSR" id="PIRSR613078-1"/>
    </source>
</evidence>
<feature type="active site" description="Proton donor/acceptor" evidence="2">
    <location>
        <position position="87"/>
    </location>
</feature>
<dbReference type="SUPFAM" id="SSF53254">
    <property type="entry name" value="Phosphoglycerate mutase-like"/>
    <property type="match status" value="1"/>
</dbReference>
<feature type="binding site" evidence="3">
    <location>
        <position position="63"/>
    </location>
    <ligand>
        <name>substrate</name>
    </ligand>
</feature>
<sequence>MTTQFWLIRHGETQWNAERRLQGWKDVPLNDTGIRQAERLALGLRPPHFDTDVDVIVSSDLGRAHETARIAASHLGRPIETAAGLRERNYGIYEGRDWAWLKGAHGPGINFLDPGQLLEQGESLAQFHDRIGQAFAELARRHAGKNVLVFSHGGVIDICWRLASGLGLDAPRRDPVLNTSINYFCIHDDGRWQLLDWGCVSHLEDAALDDVL</sequence>
<dbReference type="RefSeq" id="WP_167668977.1">
    <property type="nucleotide sequence ID" value="NZ_JACCEW010000006.1"/>
</dbReference>
<comment type="caution">
    <text evidence="4">The sequence shown here is derived from an EMBL/GenBank/DDBJ whole genome shotgun (WGS) entry which is preliminary data.</text>
</comment>
<feature type="active site" description="Tele-phosphohistidine intermediate" evidence="2">
    <location>
        <position position="10"/>
    </location>
</feature>
<dbReference type="Pfam" id="PF00300">
    <property type="entry name" value="His_Phos_1"/>
    <property type="match status" value="1"/>
</dbReference>
<name>A0A853FEU2_9BURK</name>
<accession>A0A853FEU2</accession>
<dbReference type="GO" id="GO:0004331">
    <property type="term" value="F:fructose-2,6-bisphosphate 2-phosphatase activity"/>
    <property type="evidence" value="ECO:0007669"/>
    <property type="project" value="TreeGrafter"/>
</dbReference>
<proteinExistence type="predicted"/>
<dbReference type="PANTHER" id="PTHR46517:SF1">
    <property type="entry name" value="FRUCTOSE-2,6-BISPHOSPHATASE TIGAR"/>
    <property type="match status" value="1"/>
</dbReference>